<dbReference type="PRINTS" id="PR00080">
    <property type="entry name" value="SDRFAMILY"/>
</dbReference>
<dbReference type="Proteomes" id="UP000469943">
    <property type="component" value="Unassembled WGS sequence"/>
</dbReference>
<dbReference type="OrthoDB" id="9789398at2"/>
<comment type="caution">
    <text evidence="3">The sequence shown here is derived from an EMBL/GenBank/DDBJ whole genome shotgun (WGS) entry which is preliminary data.</text>
</comment>
<accession>A0A7K3TDI2</accession>
<reference evidence="3 4" key="1">
    <citation type="submission" date="2019-10" db="EMBL/GenBank/DDBJ databases">
        <title>Bifidobacterium from non-human primates.</title>
        <authorList>
            <person name="Modesto M."/>
        </authorList>
    </citation>
    <scope>NUCLEOTIDE SEQUENCE [LARGE SCALE GENOMIC DNA]</scope>
    <source>
        <strain evidence="3 4">TREM</strain>
    </source>
</reference>
<dbReference type="EMBL" id="WHZX01000012">
    <property type="protein sequence ID" value="NEG72645.1"/>
    <property type="molecule type" value="Genomic_DNA"/>
</dbReference>
<dbReference type="AlphaFoldDB" id="A0A7K3TDI2"/>
<dbReference type="Gene3D" id="3.40.50.720">
    <property type="entry name" value="NAD(P)-binding Rossmann-like Domain"/>
    <property type="match status" value="1"/>
</dbReference>
<sequence>MTNDSGIAGRFAGKYAVVTGGARGISYASAERMAVEGLAGVILADLNGEQAEQSASALDERYGCKAYGIKVDVAKPHSVEALFARTGELFPRLDILVNGAGACPTTPIEDLDADQWDWCMNINLRGAHLCVREAITTMKPQRSGAIVNIASLAARIGGIASSVSYAASKGGLLTATRSYAKLLGQYGIRVNAVCPGVINTAMTAGTGYTAAGIPLGRLGETDDVAGVIAFLASDDACYITGQGIDVNGGVYMN</sequence>
<evidence type="ECO:0000256" key="1">
    <source>
        <dbReference type="ARBA" id="ARBA00006484"/>
    </source>
</evidence>
<dbReference type="PANTHER" id="PTHR42760">
    <property type="entry name" value="SHORT-CHAIN DEHYDROGENASES/REDUCTASES FAMILY MEMBER"/>
    <property type="match status" value="1"/>
</dbReference>
<evidence type="ECO:0000313" key="4">
    <source>
        <dbReference type="Proteomes" id="UP000469943"/>
    </source>
</evidence>
<protein>
    <submittedName>
        <fullName evidence="3">SDR family oxidoreductase</fullName>
    </submittedName>
</protein>
<dbReference type="PANTHER" id="PTHR42760:SF133">
    <property type="entry name" value="3-OXOACYL-[ACYL-CARRIER-PROTEIN] REDUCTASE"/>
    <property type="match status" value="1"/>
</dbReference>
<name>A0A7K3TDI2_9BIFI</name>
<dbReference type="CDD" id="cd05233">
    <property type="entry name" value="SDR_c"/>
    <property type="match status" value="1"/>
</dbReference>
<comment type="similarity">
    <text evidence="1">Belongs to the short-chain dehydrogenases/reductases (SDR) family.</text>
</comment>
<organism evidence="3 4">
    <name type="scientific">Bifidobacterium ramosum</name>
    <dbReference type="NCBI Taxonomy" id="1798158"/>
    <lineage>
        <taxon>Bacteria</taxon>
        <taxon>Bacillati</taxon>
        <taxon>Actinomycetota</taxon>
        <taxon>Actinomycetes</taxon>
        <taxon>Bifidobacteriales</taxon>
        <taxon>Bifidobacteriaceae</taxon>
        <taxon>Bifidobacterium</taxon>
    </lineage>
</organism>
<evidence type="ECO:0000313" key="3">
    <source>
        <dbReference type="EMBL" id="NEG72645.1"/>
    </source>
</evidence>
<proteinExistence type="inferred from homology"/>
<dbReference type="GO" id="GO:0016616">
    <property type="term" value="F:oxidoreductase activity, acting on the CH-OH group of donors, NAD or NADP as acceptor"/>
    <property type="evidence" value="ECO:0007669"/>
    <property type="project" value="TreeGrafter"/>
</dbReference>
<evidence type="ECO:0000256" key="2">
    <source>
        <dbReference type="ARBA" id="ARBA00023002"/>
    </source>
</evidence>
<dbReference type="FunFam" id="3.40.50.720:FF:000084">
    <property type="entry name" value="Short-chain dehydrogenase reductase"/>
    <property type="match status" value="1"/>
</dbReference>
<dbReference type="InterPro" id="IPR036291">
    <property type="entry name" value="NAD(P)-bd_dom_sf"/>
</dbReference>
<dbReference type="Pfam" id="PF13561">
    <property type="entry name" value="adh_short_C2"/>
    <property type="match status" value="1"/>
</dbReference>
<dbReference type="PRINTS" id="PR00081">
    <property type="entry name" value="GDHRDH"/>
</dbReference>
<dbReference type="InterPro" id="IPR002347">
    <property type="entry name" value="SDR_fam"/>
</dbReference>
<gene>
    <name evidence="3" type="ORF">GFD24_10615</name>
</gene>
<dbReference type="SUPFAM" id="SSF51735">
    <property type="entry name" value="NAD(P)-binding Rossmann-fold domains"/>
    <property type="match status" value="1"/>
</dbReference>
<keyword evidence="2" id="KW-0560">Oxidoreductase</keyword>